<dbReference type="Pfam" id="PF03600">
    <property type="entry name" value="CitMHS"/>
    <property type="match status" value="1"/>
</dbReference>
<feature type="transmembrane region" description="Helical" evidence="9">
    <location>
        <begin position="305"/>
        <end position="327"/>
    </location>
</feature>
<feature type="transmembrane region" description="Helical" evidence="9">
    <location>
        <begin position="256"/>
        <end position="273"/>
    </location>
</feature>
<keyword evidence="5" id="KW-0067">ATP-binding</keyword>
<evidence type="ECO:0000256" key="9">
    <source>
        <dbReference type="SAM" id="Phobius"/>
    </source>
</evidence>
<dbReference type="Proteomes" id="UP000327044">
    <property type="component" value="Unassembled WGS sequence"/>
</dbReference>
<accession>A0A5N4A2N1</accession>
<dbReference type="InterPro" id="IPR004680">
    <property type="entry name" value="Cit_transptr-like_dom"/>
</dbReference>
<dbReference type="GO" id="GO:0140359">
    <property type="term" value="F:ABC-type transporter activity"/>
    <property type="evidence" value="ECO:0007669"/>
    <property type="project" value="InterPro"/>
</dbReference>
<dbReference type="GO" id="GO:0016887">
    <property type="term" value="F:ATP hydrolysis activity"/>
    <property type="evidence" value="ECO:0007669"/>
    <property type="project" value="InterPro"/>
</dbReference>
<dbReference type="Gene3D" id="3.40.50.300">
    <property type="entry name" value="P-loop containing nucleotide triphosphate hydrolases"/>
    <property type="match status" value="2"/>
</dbReference>
<dbReference type="GO" id="GO:0005524">
    <property type="term" value="F:ATP binding"/>
    <property type="evidence" value="ECO:0007669"/>
    <property type="project" value="UniProtKB-KW"/>
</dbReference>
<gene>
    <name evidence="11" type="ORF">PPYR_03390</name>
</gene>
<feature type="transmembrane region" description="Helical" evidence="9">
    <location>
        <begin position="1081"/>
        <end position="1102"/>
    </location>
</feature>
<feature type="transmembrane region" description="Helical" evidence="9">
    <location>
        <begin position="1307"/>
        <end position="1334"/>
    </location>
</feature>
<evidence type="ECO:0000256" key="7">
    <source>
        <dbReference type="ARBA" id="ARBA00023136"/>
    </source>
</evidence>
<protein>
    <recommendedName>
        <fullName evidence="10">ABC transporter domain-containing protein</fullName>
    </recommendedName>
</protein>
<dbReference type="SMART" id="SM00382">
    <property type="entry name" value="AAA"/>
    <property type="match status" value="2"/>
</dbReference>
<feature type="transmembrane region" description="Helical" evidence="9">
    <location>
        <begin position="279"/>
        <end position="298"/>
    </location>
</feature>
<dbReference type="InterPro" id="IPR017871">
    <property type="entry name" value="ABC_transporter-like_CS"/>
</dbReference>
<dbReference type="InParanoid" id="A0A5N4A2N1"/>
<dbReference type="InterPro" id="IPR027417">
    <property type="entry name" value="P-loop_NTPase"/>
</dbReference>
<dbReference type="Pfam" id="PF00005">
    <property type="entry name" value="ABC_tran"/>
    <property type="match status" value="2"/>
</dbReference>
<name>A0A5N4A2N1_PHOPY</name>
<feature type="transmembrane region" description="Helical" evidence="9">
    <location>
        <begin position="1340"/>
        <end position="1359"/>
    </location>
</feature>
<feature type="transmembrane region" description="Helical" evidence="9">
    <location>
        <begin position="351"/>
        <end position="370"/>
    </location>
</feature>
<dbReference type="InterPro" id="IPR003593">
    <property type="entry name" value="AAA+_ATPase"/>
</dbReference>
<dbReference type="CDD" id="cd03230">
    <property type="entry name" value="ABC_DR_subfamily_A"/>
    <property type="match status" value="2"/>
</dbReference>
<feature type="transmembrane region" description="Helical" evidence="9">
    <location>
        <begin position="1990"/>
        <end position="2011"/>
    </location>
</feature>
<evidence type="ECO:0000256" key="2">
    <source>
        <dbReference type="ARBA" id="ARBA00022448"/>
    </source>
</evidence>
<feature type="transmembrane region" description="Helical" evidence="9">
    <location>
        <begin position="1371"/>
        <end position="1392"/>
    </location>
</feature>
<keyword evidence="3 9" id="KW-0812">Transmembrane</keyword>
<dbReference type="PANTHER" id="PTHR43568">
    <property type="entry name" value="P PROTEIN"/>
    <property type="match status" value="1"/>
</dbReference>
<keyword evidence="7 9" id="KW-0472">Membrane</keyword>
<dbReference type="SUPFAM" id="SSF52540">
    <property type="entry name" value="P-loop containing nucleoside triphosphate hydrolases"/>
    <property type="match status" value="2"/>
</dbReference>
<dbReference type="PANTHER" id="PTHR43568:SF1">
    <property type="entry name" value="P PROTEIN"/>
    <property type="match status" value="1"/>
</dbReference>
<organism evidence="11 12">
    <name type="scientific">Photinus pyralis</name>
    <name type="common">Common eastern firefly</name>
    <name type="synonym">Lampyris pyralis</name>
    <dbReference type="NCBI Taxonomy" id="7054"/>
    <lineage>
        <taxon>Eukaryota</taxon>
        <taxon>Metazoa</taxon>
        <taxon>Ecdysozoa</taxon>
        <taxon>Arthropoda</taxon>
        <taxon>Hexapoda</taxon>
        <taxon>Insecta</taxon>
        <taxon>Pterygota</taxon>
        <taxon>Neoptera</taxon>
        <taxon>Endopterygota</taxon>
        <taxon>Coleoptera</taxon>
        <taxon>Polyphaga</taxon>
        <taxon>Elateriformia</taxon>
        <taxon>Elateroidea</taxon>
        <taxon>Lampyridae</taxon>
        <taxon>Lampyrinae</taxon>
        <taxon>Photinus</taxon>
    </lineage>
</organism>
<dbReference type="Pfam" id="PF12698">
    <property type="entry name" value="ABC2_membrane_3"/>
    <property type="match status" value="2"/>
</dbReference>
<evidence type="ECO:0000313" key="12">
    <source>
        <dbReference type="Proteomes" id="UP000327044"/>
    </source>
</evidence>
<dbReference type="InterPro" id="IPR051475">
    <property type="entry name" value="Diverse_Ion_Transporter"/>
</dbReference>
<comment type="subcellular location">
    <subcellularLocation>
        <location evidence="1">Membrane</location>
        <topology evidence="1">Multi-pass membrane protein</topology>
    </subcellularLocation>
</comment>
<reference evidence="11 12" key="1">
    <citation type="journal article" date="2018" name="Elife">
        <title>Firefly genomes illuminate parallel origins of bioluminescence in beetles.</title>
        <authorList>
            <person name="Fallon T.R."/>
            <person name="Lower S.E."/>
            <person name="Chang C.H."/>
            <person name="Bessho-Uehara M."/>
            <person name="Martin G.J."/>
            <person name="Bewick A.J."/>
            <person name="Behringer M."/>
            <person name="Debat H.J."/>
            <person name="Wong I."/>
            <person name="Day J.C."/>
            <person name="Suvorov A."/>
            <person name="Silva C.J."/>
            <person name="Stanger-Hall K.F."/>
            <person name="Hall D.W."/>
            <person name="Schmitz R.J."/>
            <person name="Nelson D.R."/>
            <person name="Lewis S.M."/>
            <person name="Shigenobu S."/>
            <person name="Bybee S.M."/>
            <person name="Larracuente A.M."/>
            <person name="Oba Y."/>
            <person name="Weng J.K."/>
        </authorList>
    </citation>
    <scope>NUCLEOTIDE SEQUENCE [LARGE SCALE GENOMIC DNA]</scope>
    <source>
        <strain evidence="11">1611_PpyrPB1</strain>
        <tissue evidence="11">Whole body</tissue>
    </source>
</reference>
<evidence type="ECO:0000259" key="10">
    <source>
        <dbReference type="PROSITE" id="PS50893"/>
    </source>
</evidence>
<feature type="transmembrane region" description="Helical" evidence="9">
    <location>
        <begin position="85"/>
        <end position="104"/>
    </location>
</feature>
<feature type="transmembrane region" description="Helical" evidence="9">
    <location>
        <begin position="545"/>
        <end position="562"/>
    </location>
</feature>
<dbReference type="GO" id="GO:0016020">
    <property type="term" value="C:membrane"/>
    <property type="evidence" value="ECO:0007669"/>
    <property type="project" value="UniProtKB-SubCell"/>
</dbReference>
<dbReference type="InterPro" id="IPR003439">
    <property type="entry name" value="ABC_transporter-like_ATP-bd"/>
</dbReference>
<comment type="caution">
    <text evidence="11">The sequence shown here is derived from an EMBL/GenBank/DDBJ whole genome shotgun (WGS) entry which is preliminary data.</text>
</comment>
<dbReference type="PROSITE" id="PS00211">
    <property type="entry name" value="ABC_TRANSPORTER_1"/>
    <property type="match status" value="2"/>
</dbReference>
<dbReference type="InterPro" id="IPR013525">
    <property type="entry name" value="ABC2_TM"/>
</dbReference>
<dbReference type="EMBL" id="VVIM01000011">
    <property type="protein sequence ID" value="KAB0791590.1"/>
    <property type="molecule type" value="Genomic_DNA"/>
</dbReference>
<keyword evidence="4" id="KW-0547">Nucleotide-binding</keyword>
<evidence type="ECO:0000256" key="4">
    <source>
        <dbReference type="ARBA" id="ARBA00022741"/>
    </source>
</evidence>
<feature type="transmembrane region" description="Helical" evidence="9">
    <location>
        <begin position="1740"/>
        <end position="1762"/>
    </location>
</feature>
<dbReference type="PROSITE" id="PS50893">
    <property type="entry name" value="ABC_TRANSPORTER_2"/>
    <property type="match status" value="2"/>
</dbReference>
<evidence type="ECO:0000256" key="5">
    <source>
        <dbReference type="ARBA" id="ARBA00022840"/>
    </source>
</evidence>
<evidence type="ECO:0000256" key="1">
    <source>
        <dbReference type="ARBA" id="ARBA00004141"/>
    </source>
</evidence>
<dbReference type="CDD" id="cd01116">
    <property type="entry name" value="P_permease"/>
    <property type="match status" value="1"/>
</dbReference>
<feature type="transmembrane region" description="Helical" evidence="9">
    <location>
        <begin position="600"/>
        <end position="624"/>
    </location>
</feature>
<evidence type="ECO:0000256" key="8">
    <source>
        <dbReference type="SAM" id="MobiDB-lite"/>
    </source>
</evidence>
<feature type="transmembrane region" description="Helical" evidence="9">
    <location>
        <begin position="431"/>
        <end position="451"/>
    </location>
</feature>
<proteinExistence type="predicted"/>
<feature type="region of interest" description="Disordered" evidence="8">
    <location>
        <begin position="1"/>
        <end position="27"/>
    </location>
</feature>
<keyword evidence="12" id="KW-1185">Reference proteome</keyword>
<keyword evidence="2" id="KW-0813">Transport</keyword>
<feature type="transmembrane region" description="Helical" evidence="9">
    <location>
        <begin position="1956"/>
        <end position="1978"/>
    </location>
</feature>
<evidence type="ECO:0000313" key="11">
    <source>
        <dbReference type="EMBL" id="KAB0791590.1"/>
    </source>
</evidence>
<feature type="transmembrane region" description="Helical" evidence="9">
    <location>
        <begin position="1263"/>
        <end position="1286"/>
    </location>
</feature>
<evidence type="ECO:0000256" key="6">
    <source>
        <dbReference type="ARBA" id="ARBA00022989"/>
    </source>
</evidence>
<keyword evidence="6 9" id="KW-1133">Transmembrane helix</keyword>
<feature type="domain" description="ABC transporter" evidence="10">
    <location>
        <begin position="1462"/>
        <end position="1689"/>
    </location>
</feature>
<evidence type="ECO:0000256" key="3">
    <source>
        <dbReference type="ARBA" id="ARBA00022692"/>
    </source>
</evidence>
<feature type="domain" description="ABC transporter" evidence="10">
    <location>
        <begin position="803"/>
        <end position="1030"/>
    </location>
</feature>
<sequence length="2127" mass="237759">MSATCSKTKTSAENLHDTPQSTKLENSEQIHCPNGTHVKILVIPPLGEDAQIVDLQEVDIFKEQQKLNNIHLPKAKRKWKKYVKYAKVAVLIAIWIGCSCVLMAKHVTVEEVHQVSVPKNTNKGYIITEIPRHGKLWVRLGGALLPPYYSNLSTHSLRVWVQFVVLLNPLKNRTKIKESSILFVQNVSSVWTVPLVTENLIGVVPEVKQKHEFKLTNFTEAPFSSCIVRVNMKTNLKTNLPLSLSYNVHPINVDDGVIYAALVLVLLYVLIIFEVIHRTLAAMLISTLSIAILAANNARPGLDEVVSWIDIETLLLLFSMMTLVSIFSETGIFDYTAVLAYKWTNGREWPLINSLCLLTAILSCFLDNVTTGLLMTPITIRLCEVTKLDPIPVLISMIIFSNIGGAITPIGDPPNVIIASNPDVVKSGVNFTTFILHMGVGVLLVSVFTYLHLRFLYRNVRDLRYNEPREVLELKREIAVWQRAAACMSSYSKDEEVVKETLKKRSSRLIGKLNTKTRIHMSQAENYEGNLEDLQKKYPIRDKPLLIKSGLTLIFVVVLFFLHSNPEIGRLGLGWTSLLGALLLLLLYDRGDIESVFSRVEWSTLLFFGALFVIMEAMAKLGLIEWIGKQTQQVIMSVGQESRLAVAIMLILWVSALASAFVDNIPLTTMMIKVATVLADDAELQLPLQPLVWALSFGACFGGNGTLFGSSSNIVCAGVAEQHGYRFTFMQFMKVGFPIMLTSVVVQMVHENMFGDLGETNAKQGFFQRIVALKKRLFKRSKCLPEIELDSRFIGPSLASNAVVVKGAFKNYGSLKVLEDFNMTVPKGAIYGLLGASGCGKTTLLECLNGRKVLSYGTISVLGQKVPGPRNETKIGYMPQATSLYADLTVGETLLFFGRLIGMKEGKIEERSKYLIELLMIPDPNQRLSDMSGGQQRRLSLAVALQHEPELLILDEPTVGMDSVLRQLIWDHFRSLTASGEVTIIITTHYIEETLTANLVGLMRGGCLMAEDDPKNLLKLHQLPRLEDVLLKFCVAQNQSQIAKSANSPRSAGKIKEGMTVKHHHLKALVLKNFQWLRKNWITTMIALLLPVVILSSFGLTFGHNPTDFVISVVNLEVEPKSCRLEPIHCKSEQLSCTFLNYLSNKQLLMTFYSSEFEAIQSVRSGRSYASIAINVNFSRALRSRAYDWFGSNSYDLEHSTISVFRDTTVKPMSLYLQRMLYQILQDFVNNFVESCGINKNVVKVPMTWDAIYEWMNTDFNDFAMPGVLTLSIFASAIIGTSLSMHSEQSETIMERLLVTGVNRTELILSYVMTNSVVLFFQTFFSMVIVFAVFDTTMKGSLILAAILTFLGGFAGVCYGMLISCITHSEVGVCLIGIGTTFTVFFASGTLWPVEAMHRLLKPLAPFFPLTMQTRSIRNILHKDWNFLRADVYVGFFHPEVMYRPRSEAHISDWTCPTLNAVEVRDAYRSFGKVNVLEGFSMTVPTGTIYGLLGASGCGKTTMLECLIGRRGLNHGEVYVLGQKLPHADNELRIGYMPQSTCLSGDLTIGETFLFFGRAIGIKELKVKERVAYLTGLLDLPDKNLQLSSISGGQQRRVSLAIAILHEPELLILDEPTVGADSILRQSIWDHFISLVESKRVTILITTHYIEEVLQADVVGILRNGRLIAEKNPRRLLRDHRASSLEEVFLKLSATQNESRASCEHPDVKEPLKIKQSFRLRHSHMKALIWKHFAWFVKNWAMTFVITLLPVFTLFIYCVAIGHNPVDFVVSVANLETGSRNCNASALHCNSTELGCLFLKELSKQHLIVKLYSTEQEALDSVERGASYASITIKPNYSDAMRARVNDPRRMSASDASASTVDVVRDVTDKPVALYTQVMLYETLESFYYAFAESCGVSPRGARIPIKWDILYEWMGTNFTDFTIPGVLTMIVITTAILLSALAVNAERSEVGLERMFVIGINNLELTISHLFVVSVMLLPQIVLTMAVPIFAFGLTNKGPIALTFVFLYILGQQHEINSGNFADNQLPVLHHAVYVRDVVADRSHALASAVDGSSVSLRAADAKPEKRHASELEPLEDRSLRWTVICVHMVDDDFVLYLLLVQVSKRLTGVYHVAKLPSRNPLAWRR</sequence>
<feature type="transmembrane region" description="Helical" evidence="9">
    <location>
        <begin position="644"/>
        <end position="662"/>
    </location>
</feature>
<feature type="transmembrane region" description="Helical" evidence="9">
    <location>
        <begin position="1922"/>
        <end position="1944"/>
    </location>
</feature>